<dbReference type="OrthoDB" id="1633927at2"/>
<evidence type="ECO:0000313" key="2">
    <source>
        <dbReference type="Proteomes" id="UP000001401"/>
    </source>
</evidence>
<dbReference type="eggNOG" id="ENOG502Z7YK">
    <property type="taxonomic scope" value="Bacteria"/>
</dbReference>
<dbReference type="Pfam" id="PF11155">
    <property type="entry name" value="DUF2935"/>
    <property type="match status" value="2"/>
</dbReference>
<protein>
    <recommendedName>
        <fullName evidence="3">DUF2935 domain-containing protein</fullName>
    </recommendedName>
</protein>
<organism evidence="1 2">
    <name type="scientific">Evansella cellulosilytica (strain ATCC 21833 / DSM 2522 / FERM P-1141 / JCM 9156 / N-4)</name>
    <name type="common">Bacillus cellulosilyticus</name>
    <dbReference type="NCBI Taxonomy" id="649639"/>
    <lineage>
        <taxon>Bacteria</taxon>
        <taxon>Bacillati</taxon>
        <taxon>Bacillota</taxon>
        <taxon>Bacilli</taxon>
        <taxon>Bacillales</taxon>
        <taxon>Bacillaceae</taxon>
        <taxon>Evansella</taxon>
    </lineage>
</organism>
<dbReference type="HOGENOM" id="CLU_073785_1_0_9"/>
<gene>
    <name evidence="1" type="ordered locus">Bcell_4176</name>
</gene>
<dbReference type="Proteomes" id="UP000001401">
    <property type="component" value="Chromosome"/>
</dbReference>
<sequence>MAKHFRNEAFFELKFWLQVLGDHGRFIHDSLAPSEEEYIKQAKYFIRTFDTLLEEARKSLNDQQLMQLLQRSNEEGNKLRELKLSIIKEHLVGDVKISLPPSFLNHMVNELDEFLRLLSYLVKGQVPPDVHPLHHDLIWLLDAAGHANAIHDDMDHVEYNIRHRSEQFTKEWEEFYLKAVEMAGYLRANVTHFPALSKMHKDIKLEMELFKAFLREVEEMELNKESLGVFEPLMADHMLREECYYLMKLADTTELAPPDDCDPTKPRLQD</sequence>
<dbReference type="EMBL" id="CP002394">
    <property type="protein sequence ID" value="ADU32403.1"/>
    <property type="molecule type" value="Genomic_DNA"/>
</dbReference>
<reference evidence="1" key="1">
    <citation type="submission" date="2010-12" db="EMBL/GenBank/DDBJ databases">
        <title>Complete sequence of Bacillus cellulosilyticus DSM 2522.</title>
        <authorList>
            <consortium name="US DOE Joint Genome Institute"/>
            <person name="Lucas S."/>
            <person name="Copeland A."/>
            <person name="Lapidus A."/>
            <person name="Cheng J.-F."/>
            <person name="Bruce D."/>
            <person name="Goodwin L."/>
            <person name="Pitluck S."/>
            <person name="Chertkov O."/>
            <person name="Detter J.C."/>
            <person name="Han C."/>
            <person name="Tapia R."/>
            <person name="Land M."/>
            <person name="Hauser L."/>
            <person name="Jeffries C."/>
            <person name="Kyrpides N."/>
            <person name="Ivanova N."/>
            <person name="Mikhailova N."/>
            <person name="Brumm P."/>
            <person name="Mead D."/>
            <person name="Woyke T."/>
        </authorList>
    </citation>
    <scope>NUCLEOTIDE SEQUENCE [LARGE SCALE GENOMIC DNA]</scope>
    <source>
        <strain evidence="1">DSM 2522</strain>
    </source>
</reference>
<keyword evidence="2" id="KW-1185">Reference proteome</keyword>
<dbReference type="SUPFAM" id="SSF158430">
    <property type="entry name" value="Bacillus cereus metalloprotein-like"/>
    <property type="match status" value="2"/>
</dbReference>
<evidence type="ECO:0000313" key="1">
    <source>
        <dbReference type="EMBL" id="ADU32403.1"/>
    </source>
</evidence>
<dbReference type="InterPro" id="IPR021328">
    <property type="entry name" value="CotB-like"/>
</dbReference>
<accession>E6TY84</accession>
<dbReference type="AlphaFoldDB" id="E6TY84"/>
<proteinExistence type="predicted"/>
<dbReference type="RefSeq" id="WP_013490729.1">
    <property type="nucleotide sequence ID" value="NC_014829.1"/>
</dbReference>
<dbReference type="STRING" id="649639.Bcell_4176"/>
<dbReference type="KEGG" id="bco:Bcell_4176"/>
<dbReference type="Gene3D" id="1.20.1260.120">
    <property type="entry name" value="Protein of unknown function DUF2935"/>
    <property type="match status" value="1"/>
</dbReference>
<evidence type="ECO:0008006" key="3">
    <source>
        <dbReference type="Google" id="ProtNLM"/>
    </source>
</evidence>
<name>E6TY84_EVAC2</name>